<proteinExistence type="predicted"/>
<reference evidence="1" key="1">
    <citation type="submission" date="2022-11" db="EMBL/GenBank/DDBJ databases">
        <title>beta-Carotene-producing bacterium, Jeongeuplla avenae sp. nov., alleviates the salt stress of Arabidopsis seedlings.</title>
        <authorList>
            <person name="Jiang L."/>
            <person name="Lee J."/>
        </authorList>
    </citation>
    <scope>NUCLEOTIDE SEQUENCE</scope>
    <source>
        <strain evidence="1">DY_R2A_6</strain>
    </source>
</reference>
<protein>
    <submittedName>
        <fullName evidence="1">HNH endonuclease signature motif containing protein</fullName>
    </submittedName>
</protein>
<name>A0ACD4NL14_9HYPH</name>
<keyword evidence="1" id="KW-0540">Nuclease</keyword>
<evidence type="ECO:0000313" key="1">
    <source>
        <dbReference type="EMBL" id="WAJ27555.1"/>
    </source>
</evidence>
<sequence length="106" mass="11750">MAKLATLRPSIPTLDTRIARVPPKETDLDRGPEHKAWRLAVLNKAGWKCEDCGKHGGRGGVKLYADHIVERKDGGALLDPRNGRCRCASCHTKKTVRERARRLGLA</sequence>
<organism evidence="1 2">
    <name type="scientific">Antarcticirhabdus aurantiaca</name>
    <dbReference type="NCBI Taxonomy" id="2606717"/>
    <lineage>
        <taxon>Bacteria</taxon>
        <taxon>Pseudomonadati</taxon>
        <taxon>Pseudomonadota</taxon>
        <taxon>Alphaproteobacteria</taxon>
        <taxon>Hyphomicrobiales</taxon>
        <taxon>Aurantimonadaceae</taxon>
        <taxon>Antarcticirhabdus</taxon>
    </lineage>
</organism>
<keyword evidence="1" id="KW-0255">Endonuclease</keyword>
<dbReference type="EMBL" id="CP113520">
    <property type="protein sequence ID" value="WAJ27555.1"/>
    <property type="molecule type" value="Genomic_DNA"/>
</dbReference>
<gene>
    <name evidence="1" type="ORF">OXU80_22340</name>
</gene>
<keyword evidence="1" id="KW-0378">Hydrolase</keyword>
<accession>A0ACD4NL14</accession>
<keyword evidence="2" id="KW-1185">Reference proteome</keyword>
<dbReference type="Proteomes" id="UP001163223">
    <property type="component" value="Chromosome"/>
</dbReference>
<evidence type="ECO:0000313" key="2">
    <source>
        <dbReference type="Proteomes" id="UP001163223"/>
    </source>
</evidence>